<feature type="signal peptide" evidence="1">
    <location>
        <begin position="1"/>
        <end position="21"/>
    </location>
</feature>
<feature type="chain" id="PRO_5030508444" evidence="1">
    <location>
        <begin position="22"/>
        <end position="242"/>
    </location>
</feature>
<dbReference type="RefSeq" id="WP_183618312.1">
    <property type="nucleotide sequence ID" value="NZ_JACIDY010000009.1"/>
</dbReference>
<comment type="caution">
    <text evidence="2">The sequence shown here is derived from an EMBL/GenBank/DDBJ whole genome shotgun (WGS) entry which is preliminary data.</text>
</comment>
<gene>
    <name evidence="2" type="ORF">GGR39_003129</name>
</gene>
<dbReference type="EMBL" id="JACIDY010000009">
    <property type="protein sequence ID" value="MBB3941452.1"/>
    <property type="molecule type" value="Genomic_DNA"/>
</dbReference>
<dbReference type="Proteomes" id="UP000561459">
    <property type="component" value="Unassembled WGS sequence"/>
</dbReference>
<accession>A0A7W6C2Q8</accession>
<keyword evidence="3" id="KW-1185">Reference proteome</keyword>
<dbReference type="AlphaFoldDB" id="A0A7W6C2Q8"/>
<proteinExistence type="predicted"/>
<sequence length="242" mass="26468">MRIAIFSCLILFAATPSAALANPDSVPLLCGGSDVDLDARPPGTSGLPGTYRCSEEGVTITLRLTADRRFEQRMVADEPMFETEGGGLSREFTRKGEWRIENGDLHLFARPLREPRISLVEARHDPTVALRIEVRTTDGQSPSDLYVGEGDDANPRSALDDGMLTVPTEEGTAPGRRWIVRSGDDRRLASFDVTPGGINSWRYIYEPSELDPFDQRALFTGDAVVVPLGIAGAVLRRVRGEP</sequence>
<name>A0A7W6C2Q8_9SPHN</name>
<evidence type="ECO:0000256" key="1">
    <source>
        <dbReference type="SAM" id="SignalP"/>
    </source>
</evidence>
<evidence type="ECO:0000313" key="3">
    <source>
        <dbReference type="Proteomes" id="UP000561459"/>
    </source>
</evidence>
<evidence type="ECO:0000313" key="2">
    <source>
        <dbReference type="EMBL" id="MBB3941452.1"/>
    </source>
</evidence>
<organism evidence="2 3">
    <name type="scientific">Novosphingobium fluoreni</name>
    <dbReference type="NCBI Taxonomy" id="1391222"/>
    <lineage>
        <taxon>Bacteria</taxon>
        <taxon>Pseudomonadati</taxon>
        <taxon>Pseudomonadota</taxon>
        <taxon>Alphaproteobacteria</taxon>
        <taxon>Sphingomonadales</taxon>
        <taxon>Sphingomonadaceae</taxon>
        <taxon>Novosphingobium</taxon>
    </lineage>
</organism>
<protein>
    <submittedName>
        <fullName evidence="2">Uncharacterized protein</fullName>
    </submittedName>
</protein>
<reference evidence="2 3" key="1">
    <citation type="submission" date="2020-08" db="EMBL/GenBank/DDBJ databases">
        <title>Genomic Encyclopedia of Type Strains, Phase IV (KMG-IV): sequencing the most valuable type-strain genomes for metagenomic binning, comparative biology and taxonomic classification.</title>
        <authorList>
            <person name="Goeker M."/>
        </authorList>
    </citation>
    <scope>NUCLEOTIDE SEQUENCE [LARGE SCALE GENOMIC DNA]</scope>
    <source>
        <strain evidence="2 3">DSM 27568</strain>
    </source>
</reference>
<keyword evidence="1" id="KW-0732">Signal</keyword>